<evidence type="ECO:0000256" key="1">
    <source>
        <dbReference type="SAM" id="MobiDB-lite"/>
    </source>
</evidence>
<evidence type="ECO:0000313" key="3">
    <source>
        <dbReference type="Proteomes" id="UP001152622"/>
    </source>
</evidence>
<gene>
    <name evidence="2" type="ORF">SKAU_G00195860</name>
</gene>
<protein>
    <submittedName>
        <fullName evidence="2">Uncharacterized protein</fullName>
    </submittedName>
</protein>
<organism evidence="2 3">
    <name type="scientific">Synaphobranchus kaupii</name>
    <name type="common">Kaup's arrowtooth eel</name>
    <dbReference type="NCBI Taxonomy" id="118154"/>
    <lineage>
        <taxon>Eukaryota</taxon>
        <taxon>Metazoa</taxon>
        <taxon>Chordata</taxon>
        <taxon>Craniata</taxon>
        <taxon>Vertebrata</taxon>
        <taxon>Euteleostomi</taxon>
        <taxon>Actinopterygii</taxon>
        <taxon>Neopterygii</taxon>
        <taxon>Teleostei</taxon>
        <taxon>Anguilliformes</taxon>
        <taxon>Synaphobranchidae</taxon>
        <taxon>Synaphobranchus</taxon>
    </lineage>
</organism>
<dbReference type="EMBL" id="JAINUF010000006">
    <property type="protein sequence ID" value="KAJ8356792.1"/>
    <property type="molecule type" value="Genomic_DNA"/>
</dbReference>
<name>A0A9Q1FEP6_SYNKA</name>
<dbReference type="Proteomes" id="UP001152622">
    <property type="component" value="Chromosome 6"/>
</dbReference>
<feature type="compositionally biased region" description="Basic and acidic residues" evidence="1">
    <location>
        <begin position="88"/>
        <end position="98"/>
    </location>
</feature>
<evidence type="ECO:0000313" key="2">
    <source>
        <dbReference type="EMBL" id="KAJ8356792.1"/>
    </source>
</evidence>
<accession>A0A9Q1FEP6</accession>
<sequence>MVLIKRRPMFLVCHAEASMSRRRGPFRHFPWLRRRGVLVRPIISRSPRRDEQLRKAVRSAQWLGDVRTPLRKSKPHHTGAVWFGPTRWGRESSQEGPV</sequence>
<feature type="region of interest" description="Disordered" evidence="1">
    <location>
        <begin position="68"/>
        <end position="98"/>
    </location>
</feature>
<proteinExistence type="predicted"/>
<dbReference type="AlphaFoldDB" id="A0A9Q1FEP6"/>
<reference evidence="2" key="1">
    <citation type="journal article" date="2023" name="Science">
        <title>Genome structures resolve the early diversification of teleost fishes.</title>
        <authorList>
            <person name="Parey E."/>
            <person name="Louis A."/>
            <person name="Montfort J."/>
            <person name="Bouchez O."/>
            <person name="Roques C."/>
            <person name="Iampietro C."/>
            <person name="Lluch J."/>
            <person name="Castinel A."/>
            <person name="Donnadieu C."/>
            <person name="Desvignes T."/>
            <person name="Floi Bucao C."/>
            <person name="Jouanno E."/>
            <person name="Wen M."/>
            <person name="Mejri S."/>
            <person name="Dirks R."/>
            <person name="Jansen H."/>
            <person name="Henkel C."/>
            <person name="Chen W.J."/>
            <person name="Zahm M."/>
            <person name="Cabau C."/>
            <person name="Klopp C."/>
            <person name="Thompson A.W."/>
            <person name="Robinson-Rechavi M."/>
            <person name="Braasch I."/>
            <person name="Lecointre G."/>
            <person name="Bobe J."/>
            <person name="Postlethwait J.H."/>
            <person name="Berthelot C."/>
            <person name="Roest Crollius H."/>
            <person name="Guiguen Y."/>
        </authorList>
    </citation>
    <scope>NUCLEOTIDE SEQUENCE</scope>
    <source>
        <strain evidence="2">WJC10195</strain>
    </source>
</reference>
<comment type="caution">
    <text evidence="2">The sequence shown here is derived from an EMBL/GenBank/DDBJ whole genome shotgun (WGS) entry which is preliminary data.</text>
</comment>
<keyword evidence="3" id="KW-1185">Reference proteome</keyword>